<comment type="similarity">
    <text evidence="2 13">Belongs to the class-I aminoacyl-tRNA synthetase family.</text>
</comment>
<evidence type="ECO:0000256" key="1">
    <source>
        <dbReference type="ARBA" id="ARBA00004496"/>
    </source>
</evidence>
<dbReference type="InterPro" id="IPR009080">
    <property type="entry name" value="tRNAsynth_Ia_anticodon-bd"/>
</dbReference>
<dbReference type="Gene3D" id="1.20.120.1910">
    <property type="entry name" value="Cysteine-tRNA ligase, C-terminal anti-codon recognition domain"/>
    <property type="match status" value="1"/>
</dbReference>
<feature type="domain" description="Cysteinyl-tRNA synthetase class Ia DALR" evidence="14">
    <location>
        <begin position="376"/>
        <end position="452"/>
    </location>
</feature>
<evidence type="ECO:0000256" key="2">
    <source>
        <dbReference type="ARBA" id="ARBA00005594"/>
    </source>
</evidence>
<keyword evidence="10 13" id="KW-0648">Protein biosynthesis</keyword>
<dbReference type="InterPro" id="IPR024909">
    <property type="entry name" value="Cys-tRNA/MSH_ligase"/>
</dbReference>
<evidence type="ECO:0000256" key="7">
    <source>
        <dbReference type="ARBA" id="ARBA00022741"/>
    </source>
</evidence>
<dbReference type="Pfam" id="PF01406">
    <property type="entry name" value="tRNA-synt_1e"/>
    <property type="match status" value="1"/>
</dbReference>
<dbReference type="EMBL" id="CP141614">
    <property type="protein sequence ID" value="WRP14177.1"/>
    <property type="molecule type" value="Genomic_DNA"/>
</dbReference>
<evidence type="ECO:0000259" key="14">
    <source>
        <dbReference type="SMART" id="SM00840"/>
    </source>
</evidence>
<keyword evidence="7 13" id="KW-0547">Nucleotide-binding</keyword>
<evidence type="ECO:0000256" key="13">
    <source>
        <dbReference type="HAMAP-Rule" id="MF_00041"/>
    </source>
</evidence>
<comment type="subunit">
    <text evidence="3 13">Monomer.</text>
</comment>
<evidence type="ECO:0000313" key="16">
    <source>
        <dbReference type="Proteomes" id="UP001333102"/>
    </source>
</evidence>
<dbReference type="SMART" id="SM00840">
    <property type="entry name" value="DALR_2"/>
    <property type="match status" value="1"/>
</dbReference>
<evidence type="ECO:0000256" key="8">
    <source>
        <dbReference type="ARBA" id="ARBA00022833"/>
    </source>
</evidence>
<comment type="catalytic activity">
    <reaction evidence="12 13">
        <text>tRNA(Cys) + L-cysteine + ATP = L-cysteinyl-tRNA(Cys) + AMP + diphosphate</text>
        <dbReference type="Rhea" id="RHEA:17773"/>
        <dbReference type="Rhea" id="RHEA-COMP:9661"/>
        <dbReference type="Rhea" id="RHEA-COMP:9679"/>
        <dbReference type="ChEBI" id="CHEBI:30616"/>
        <dbReference type="ChEBI" id="CHEBI:33019"/>
        <dbReference type="ChEBI" id="CHEBI:35235"/>
        <dbReference type="ChEBI" id="CHEBI:78442"/>
        <dbReference type="ChEBI" id="CHEBI:78517"/>
        <dbReference type="ChEBI" id="CHEBI:456215"/>
        <dbReference type="EC" id="6.1.1.16"/>
    </reaction>
</comment>
<accession>A0ABZ1BN14</accession>
<keyword evidence="11 13" id="KW-0030">Aminoacyl-tRNA synthetase</keyword>
<evidence type="ECO:0000256" key="6">
    <source>
        <dbReference type="ARBA" id="ARBA00022723"/>
    </source>
</evidence>
<dbReference type="RefSeq" id="WP_324668479.1">
    <property type="nucleotide sequence ID" value="NZ_CP141614.1"/>
</dbReference>
<evidence type="ECO:0000256" key="9">
    <source>
        <dbReference type="ARBA" id="ARBA00022840"/>
    </source>
</evidence>
<dbReference type="HAMAP" id="MF_00041">
    <property type="entry name" value="Cys_tRNA_synth"/>
    <property type="match status" value="1"/>
</dbReference>
<feature type="binding site" evidence="13">
    <location>
        <position position="270"/>
    </location>
    <ligand>
        <name>ATP</name>
        <dbReference type="ChEBI" id="CHEBI:30616"/>
    </ligand>
</feature>
<dbReference type="Proteomes" id="UP001333102">
    <property type="component" value="Chromosome"/>
</dbReference>
<keyword evidence="9 13" id="KW-0067">ATP-binding</keyword>
<dbReference type="PANTHER" id="PTHR10890">
    <property type="entry name" value="CYSTEINYL-TRNA SYNTHETASE"/>
    <property type="match status" value="1"/>
</dbReference>
<feature type="short sequence motif" description="'HIGH' region" evidence="13">
    <location>
        <begin position="31"/>
        <end position="41"/>
    </location>
</feature>
<evidence type="ECO:0000256" key="12">
    <source>
        <dbReference type="ARBA" id="ARBA00047398"/>
    </source>
</evidence>
<sequence>MAIQVYNTLTRRTETFTPREPGRVSIYVCGLTPYDHAHLGHLRPAVVWQAIRNYLEYKGFQVTLVQNFTDIDDKIIDRARALGVPAETVALTYIRDYLEAMDRLGLRYADHYPRVTRHIPEVVEMVSRLVERGHAYEVEGSVYFDTTTFPSYGKLSGQRREALEAGARIEPDERKRHPADFALWKAAKPGEPAWSSPWGPGRPGWHIECSAMSLHYLGFGFDLHGGGADLIFPHHENEVAQSEAYAGQEGFVRFWLHNGLVNVKATKMSKSLGNFTTAREILRRHPPGLVKYYLLSTHYRSPIEFADTSLDEARPGWERLEGAHRRLAGFERLLVGLGRQRPEWWLEHQAPPGGWDQGRDEVERRALAAVRAVREAFEAAMDDDLNTPRALGALFDLVREANPLAERVGSPDAVDPASPAPAHLLLGAASALLRQLGGQVLGVVDVAAGTAGAAPAAEGRERLVESLISLVLEIRQRARAARRFDEADEVRDRLAAMGVVVEDTAAGPRWKLRPPGEERTA</sequence>
<keyword evidence="5 13" id="KW-0436">Ligase</keyword>
<evidence type="ECO:0000313" key="15">
    <source>
        <dbReference type="EMBL" id="WRP14177.1"/>
    </source>
</evidence>
<keyword evidence="8 13" id="KW-0862">Zinc</keyword>
<evidence type="ECO:0000256" key="10">
    <source>
        <dbReference type="ARBA" id="ARBA00022917"/>
    </source>
</evidence>
<dbReference type="PRINTS" id="PR00983">
    <property type="entry name" value="TRNASYNTHCYS"/>
</dbReference>
<dbReference type="Pfam" id="PF09190">
    <property type="entry name" value="DALR_2"/>
    <property type="match status" value="1"/>
</dbReference>
<dbReference type="Pfam" id="PF23493">
    <property type="entry name" value="CysS_C"/>
    <property type="match status" value="1"/>
</dbReference>
<feature type="short sequence motif" description="'KMSKS' region" evidence="13">
    <location>
        <begin position="267"/>
        <end position="271"/>
    </location>
</feature>
<name>A0ABZ1BN14_9FIRM</name>
<dbReference type="InterPro" id="IPR032678">
    <property type="entry name" value="tRNA-synt_1_cat_dom"/>
</dbReference>
<feature type="binding site" evidence="13">
    <location>
        <position position="29"/>
    </location>
    <ligand>
        <name>Zn(2+)</name>
        <dbReference type="ChEBI" id="CHEBI:29105"/>
    </ligand>
</feature>
<proteinExistence type="inferred from homology"/>
<dbReference type="EC" id="6.1.1.16" evidence="13"/>
<dbReference type="SUPFAM" id="SSF52374">
    <property type="entry name" value="Nucleotidylyl transferase"/>
    <property type="match status" value="1"/>
</dbReference>
<keyword evidence="16" id="KW-1185">Reference proteome</keyword>
<evidence type="ECO:0000256" key="4">
    <source>
        <dbReference type="ARBA" id="ARBA00022490"/>
    </source>
</evidence>
<evidence type="ECO:0000256" key="3">
    <source>
        <dbReference type="ARBA" id="ARBA00011245"/>
    </source>
</evidence>
<dbReference type="GO" id="GO:0004817">
    <property type="term" value="F:cysteine-tRNA ligase activity"/>
    <property type="evidence" value="ECO:0007669"/>
    <property type="project" value="UniProtKB-EC"/>
</dbReference>
<dbReference type="NCBIfam" id="TIGR00435">
    <property type="entry name" value="cysS"/>
    <property type="match status" value="1"/>
</dbReference>
<dbReference type="InterPro" id="IPR015803">
    <property type="entry name" value="Cys-tRNA-ligase"/>
</dbReference>
<evidence type="ECO:0000256" key="11">
    <source>
        <dbReference type="ARBA" id="ARBA00023146"/>
    </source>
</evidence>
<feature type="binding site" evidence="13">
    <location>
        <position position="209"/>
    </location>
    <ligand>
        <name>Zn(2+)</name>
        <dbReference type="ChEBI" id="CHEBI:29105"/>
    </ligand>
</feature>
<dbReference type="InterPro" id="IPR014729">
    <property type="entry name" value="Rossmann-like_a/b/a_fold"/>
</dbReference>
<comment type="cofactor">
    <cofactor evidence="13">
        <name>Zn(2+)</name>
        <dbReference type="ChEBI" id="CHEBI:29105"/>
    </cofactor>
    <text evidence="13">Binds 1 zinc ion per subunit.</text>
</comment>
<keyword evidence="6 13" id="KW-0479">Metal-binding</keyword>
<dbReference type="Gene3D" id="3.40.50.620">
    <property type="entry name" value="HUPs"/>
    <property type="match status" value="1"/>
</dbReference>
<feature type="binding site" evidence="13">
    <location>
        <position position="238"/>
    </location>
    <ligand>
        <name>Zn(2+)</name>
        <dbReference type="ChEBI" id="CHEBI:29105"/>
    </ligand>
</feature>
<dbReference type="CDD" id="cd00672">
    <property type="entry name" value="CysRS_core"/>
    <property type="match status" value="1"/>
</dbReference>
<reference evidence="16" key="1">
    <citation type="submission" date="2023-12" db="EMBL/GenBank/DDBJ databases">
        <title>Novel isolates from deep terrestrial aquifers shed light on the physiology and ecology of the class Limnochordia.</title>
        <authorList>
            <person name="Karnachuk O.V."/>
            <person name="Lukina A.P."/>
            <person name="Avakyan M.R."/>
            <person name="Kadnikov V."/>
            <person name="Begmatov S."/>
            <person name="Beletsky A.V."/>
            <person name="Mardanov A.V."/>
            <person name="Ravin N.V."/>
        </authorList>
    </citation>
    <scope>NUCLEOTIDE SEQUENCE [LARGE SCALE GENOMIC DNA]</scope>
    <source>
        <strain evidence="16">LN</strain>
    </source>
</reference>
<comment type="subcellular location">
    <subcellularLocation>
        <location evidence="1 13">Cytoplasm</location>
    </subcellularLocation>
</comment>
<dbReference type="InterPro" id="IPR015273">
    <property type="entry name" value="Cys-tRNA-synt_Ia_DALR"/>
</dbReference>
<dbReference type="PANTHER" id="PTHR10890:SF3">
    <property type="entry name" value="CYSTEINE--TRNA LIGASE, CYTOPLASMIC"/>
    <property type="match status" value="1"/>
</dbReference>
<dbReference type="InterPro" id="IPR056411">
    <property type="entry name" value="CysS_C"/>
</dbReference>
<keyword evidence="4 13" id="KW-0963">Cytoplasm</keyword>
<evidence type="ECO:0000256" key="5">
    <source>
        <dbReference type="ARBA" id="ARBA00022598"/>
    </source>
</evidence>
<protein>
    <recommendedName>
        <fullName evidence="13">Cysteine--tRNA ligase</fullName>
        <ecNumber evidence="13">6.1.1.16</ecNumber>
    </recommendedName>
    <alternativeName>
        <fullName evidence="13">Cysteinyl-tRNA synthetase</fullName>
        <shortName evidence="13">CysRS</shortName>
    </alternativeName>
</protein>
<feature type="binding site" evidence="13">
    <location>
        <position position="234"/>
    </location>
    <ligand>
        <name>Zn(2+)</name>
        <dbReference type="ChEBI" id="CHEBI:29105"/>
    </ligand>
</feature>
<organism evidence="15 16">
    <name type="scientific">Geochorda subterranea</name>
    <dbReference type="NCBI Taxonomy" id="3109564"/>
    <lineage>
        <taxon>Bacteria</taxon>
        <taxon>Bacillati</taxon>
        <taxon>Bacillota</taxon>
        <taxon>Limnochordia</taxon>
        <taxon>Limnochordales</taxon>
        <taxon>Geochordaceae</taxon>
        <taxon>Geochorda</taxon>
    </lineage>
</organism>
<gene>
    <name evidence="13 15" type="primary">cysS</name>
    <name evidence="15" type="ORF">VLY81_12245</name>
</gene>
<dbReference type="SUPFAM" id="SSF47323">
    <property type="entry name" value="Anticodon-binding domain of a subclass of class I aminoacyl-tRNA synthetases"/>
    <property type="match status" value="1"/>
</dbReference>